<evidence type="ECO:0000313" key="2">
    <source>
        <dbReference type="Proteomes" id="UP000468735"/>
    </source>
</evidence>
<evidence type="ECO:0000313" key="1">
    <source>
        <dbReference type="EMBL" id="KAB2346955.1"/>
    </source>
</evidence>
<dbReference type="SUPFAM" id="SSF52309">
    <property type="entry name" value="N-(deoxy)ribosyltransferase-like"/>
    <property type="match status" value="1"/>
</dbReference>
<accession>A0A6H9Z1E6</accession>
<name>A0A6H9Z1E6_9ACTN</name>
<gene>
    <name evidence="1" type="ORF">F8566_22465</name>
</gene>
<dbReference type="EMBL" id="WBMT01000010">
    <property type="protein sequence ID" value="KAB2346955.1"/>
    <property type="molecule type" value="Genomic_DNA"/>
</dbReference>
<dbReference type="AlphaFoldDB" id="A0A6H9Z1E6"/>
<comment type="caution">
    <text evidence="1">The sequence shown here is derived from an EMBL/GenBank/DDBJ whole genome shotgun (WGS) entry which is preliminary data.</text>
</comment>
<protein>
    <submittedName>
        <fullName evidence="1">Uncharacterized protein</fullName>
    </submittedName>
</protein>
<proteinExistence type="predicted"/>
<dbReference type="OrthoDB" id="5149723at2"/>
<dbReference type="RefSeq" id="WP_151562911.1">
    <property type="nucleotide sequence ID" value="NZ_WBMT01000010.1"/>
</dbReference>
<organism evidence="1 2">
    <name type="scientific">Actinomadura rudentiformis</name>
    <dbReference type="NCBI Taxonomy" id="359158"/>
    <lineage>
        <taxon>Bacteria</taxon>
        <taxon>Bacillati</taxon>
        <taxon>Actinomycetota</taxon>
        <taxon>Actinomycetes</taxon>
        <taxon>Streptosporangiales</taxon>
        <taxon>Thermomonosporaceae</taxon>
        <taxon>Actinomadura</taxon>
    </lineage>
</organism>
<sequence length="168" mass="18316">MSAAQSFFLAGVMQGARSGAAYADQGYRAALRTEIARYRPDAVVHDPFDLMRDWIGAQEDMIRREHAELADRPIVQRDKAGPGLAALIDTFHRLARTAAASDVCVAWLPEHEPSMGTAVEMHSACLAGRTVVAITEMRQNLAVLACTSLILPDLEAFGDWLAHGGDRR</sequence>
<keyword evidence="2" id="KW-1185">Reference proteome</keyword>
<reference evidence="1 2" key="1">
    <citation type="submission" date="2019-09" db="EMBL/GenBank/DDBJ databases">
        <title>Actinomadura physcomitrii sp. nov., a novel actinomycete isolated from moss [Physcomitrium sphaericum (Ludw) Fuernr].</title>
        <authorList>
            <person name="Zhuang X."/>
            <person name="Liu C."/>
        </authorList>
    </citation>
    <scope>NUCLEOTIDE SEQUENCE [LARGE SCALE GENOMIC DNA]</scope>
    <source>
        <strain evidence="1 2">HMC1</strain>
    </source>
</reference>
<dbReference type="Proteomes" id="UP000468735">
    <property type="component" value="Unassembled WGS sequence"/>
</dbReference>